<evidence type="ECO:0000256" key="1">
    <source>
        <dbReference type="ARBA" id="ARBA00023125"/>
    </source>
</evidence>
<proteinExistence type="predicted"/>
<dbReference type="InterPro" id="IPR009057">
    <property type="entry name" value="Homeodomain-like_sf"/>
</dbReference>
<dbReference type="Proteomes" id="UP001597045">
    <property type="component" value="Unassembled WGS sequence"/>
</dbReference>
<organism evidence="4 5">
    <name type="scientific">Kibdelosporangium lantanae</name>
    <dbReference type="NCBI Taxonomy" id="1497396"/>
    <lineage>
        <taxon>Bacteria</taxon>
        <taxon>Bacillati</taxon>
        <taxon>Actinomycetota</taxon>
        <taxon>Actinomycetes</taxon>
        <taxon>Pseudonocardiales</taxon>
        <taxon>Pseudonocardiaceae</taxon>
        <taxon>Kibdelosporangium</taxon>
    </lineage>
</organism>
<reference evidence="5" key="1">
    <citation type="journal article" date="2019" name="Int. J. Syst. Evol. Microbiol.">
        <title>The Global Catalogue of Microorganisms (GCM) 10K type strain sequencing project: providing services to taxonomists for standard genome sequencing and annotation.</title>
        <authorList>
            <consortium name="The Broad Institute Genomics Platform"/>
            <consortium name="The Broad Institute Genome Sequencing Center for Infectious Disease"/>
            <person name="Wu L."/>
            <person name="Ma J."/>
        </authorList>
    </citation>
    <scope>NUCLEOTIDE SEQUENCE [LARGE SCALE GENOMIC DNA]</scope>
    <source>
        <strain evidence="5">JCM 31486</strain>
    </source>
</reference>
<name>A0ABW3M8E2_9PSEU</name>
<dbReference type="EMBL" id="JBHTIS010000823">
    <property type="protein sequence ID" value="MFD1046866.1"/>
    <property type="molecule type" value="Genomic_DNA"/>
</dbReference>
<feature type="domain" description="HTH tetR-type" evidence="3">
    <location>
        <begin position="13"/>
        <end position="73"/>
    </location>
</feature>
<dbReference type="Pfam" id="PF00440">
    <property type="entry name" value="TetR_N"/>
    <property type="match status" value="1"/>
</dbReference>
<comment type="caution">
    <text evidence="4">The sequence shown here is derived from an EMBL/GenBank/DDBJ whole genome shotgun (WGS) entry which is preliminary data.</text>
</comment>
<keyword evidence="5" id="KW-1185">Reference proteome</keyword>
<dbReference type="Gene3D" id="1.10.357.10">
    <property type="entry name" value="Tetracycline Repressor, domain 2"/>
    <property type="match status" value="1"/>
</dbReference>
<accession>A0ABW3M8E2</accession>
<protein>
    <submittedName>
        <fullName evidence="4">TetR/AcrR family transcriptional regulator</fullName>
    </submittedName>
</protein>
<evidence type="ECO:0000259" key="3">
    <source>
        <dbReference type="PROSITE" id="PS50977"/>
    </source>
</evidence>
<feature type="DNA-binding region" description="H-T-H motif" evidence="2">
    <location>
        <begin position="36"/>
        <end position="55"/>
    </location>
</feature>
<feature type="non-terminal residue" evidence="4">
    <location>
        <position position="73"/>
    </location>
</feature>
<dbReference type="PROSITE" id="PS50977">
    <property type="entry name" value="HTH_TETR_2"/>
    <property type="match status" value="1"/>
</dbReference>
<evidence type="ECO:0000313" key="4">
    <source>
        <dbReference type="EMBL" id="MFD1046866.1"/>
    </source>
</evidence>
<evidence type="ECO:0000256" key="2">
    <source>
        <dbReference type="PROSITE-ProRule" id="PRU00335"/>
    </source>
</evidence>
<evidence type="ECO:0000313" key="5">
    <source>
        <dbReference type="Proteomes" id="UP001597045"/>
    </source>
</evidence>
<keyword evidence="1 2" id="KW-0238">DNA-binding</keyword>
<sequence>MTSSRLWRSTTPALSTDRVVAAAIDLLDASGLESLSMRRLGDQLGAPATTLYSYVGNKDELLDLVLDAVIGTI</sequence>
<dbReference type="SUPFAM" id="SSF46689">
    <property type="entry name" value="Homeodomain-like"/>
    <property type="match status" value="1"/>
</dbReference>
<gene>
    <name evidence="4" type="ORF">ACFQ1S_15595</name>
</gene>
<dbReference type="InterPro" id="IPR001647">
    <property type="entry name" value="HTH_TetR"/>
</dbReference>